<dbReference type="eggNOG" id="KOG3984">
    <property type="taxonomic scope" value="Eukaryota"/>
</dbReference>
<organism evidence="12 13">
    <name type="scientific">Drosophila ananassae</name>
    <name type="common">Fruit fly</name>
    <dbReference type="NCBI Taxonomy" id="7217"/>
    <lineage>
        <taxon>Eukaryota</taxon>
        <taxon>Metazoa</taxon>
        <taxon>Ecdysozoa</taxon>
        <taxon>Arthropoda</taxon>
        <taxon>Hexapoda</taxon>
        <taxon>Insecta</taxon>
        <taxon>Pterygota</taxon>
        <taxon>Neoptera</taxon>
        <taxon>Endopterygota</taxon>
        <taxon>Diptera</taxon>
        <taxon>Brachycera</taxon>
        <taxon>Muscomorpha</taxon>
        <taxon>Ephydroidea</taxon>
        <taxon>Drosophilidae</taxon>
        <taxon>Drosophila</taxon>
        <taxon>Sophophora</taxon>
    </lineage>
</organism>
<dbReference type="EMBL" id="CH902619">
    <property type="protein sequence ID" value="EDV36680.1"/>
    <property type="molecule type" value="Genomic_DNA"/>
</dbReference>
<evidence type="ECO:0000256" key="7">
    <source>
        <dbReference type="ARBA" id="ARBA00023929"/>
    </source>
</evidence>
<evidence type="ECO:0000256" key="8">
    <source>
        <dbReference type="ARBA" id="ARBA00023950"/>
    </source>
</evidence>
<dbReference type="FunCoup" id="B3MFJ5">
    <property type="interactions" value="113"/>
</dbReference>
<evidence type="ECO:0000256" key="10">
    <source>
        <dbReference type="ARBA" id="ARBA00031036"/>
    </source>
</evidence>
<dbReference type="InterPro" id="IPR035994">
    <property type="entry name" value="Nucleoside_phosphorylase_sf"/>
</dbReference>
<comment type="catalytic activity">
    <reaction evidence="8">
        <text>2'-deoxyinosine + phosphate = 2-deoxy-alpha-D-ribose 1-phosphate + hypoxanthine</text>
        <dbReference type="Rhea" id="RHEA:27750"/>
        <dbReference type="ChEBI" id="CHEBI:17368"/>
        <dbReference type="ChEBI" id="CHEBI:28997"/>
        <dbReference type="ChEBI" id="CHEBI:43474"/>
        <dbReference type="ChEBI" id="CHEBI:57259"/>
        <dbReference type="EC" id="2.4.2.1"/>
    </reaction>
</comment>
<keyword evidence="5 12" id="KW-0808">Transferase</keyword>
<dbReference type="GO" id="GO:0005737">
    <property type="term" value="C:cytoplasm"/>
    <property type="evidence" value="ECO:0007669"/>
    <property type="project" value="TreeGrafter"/>
</dbReference>
<comment type="pathway">
    <text evidence="1">Purine metabolism; purine nucleoside salvage.</text>
</comment>
<comment type="catalytic activity">
    <reaction evidence="9">
        <text>guanosine + phosphate = alpha-D-ribose 1-phosphate + guanine</text>
        <dbReference type="Rhea" id="RHEA:13233"/>
        <dbReference type="ChEBI" id="CHEBI:16235"/>
        <dbReference type="ChEBI" id="CHEBI:16750"/>
        <dbReference type="ChEBI" id="CHEBI:43474"/>
        <dbReference type="ChEBI" id="CHEBI:57720"/>
        <dbReference type="EC" id="2.4.2.1"/>
    </reaction>
</comment>
<dbReference type="Proteomes" id="UP000007801">
    <property type="component" value="Unassembled WGS sequence"/>
</dbReference>
<dbReference type="EC" id="2.4.2.1" evidence="3"/>
<evidence type="ECO:0000256" key="5">
    <source>
        <dbReference type="ARBA" id="ARBA00022679"/>
    </source>
</evidence>
<dbReference type="CDD" id="cd09009">
    <property type="entry name" value="PNP-EcPNPII_like"/>
    <property type="match status" value="1"/>
</dbReference>
<name>B3MFJ5_DROAN</name>
<evidence type="ECO:0000256" key="6">
    <source>
        <dbReference type="ARBA" id="ARBA00023918"/>
    </source>
</evidence>
<dbReference type="GO" id="GO:0009116">
    <property type="term" value="P:nucleoside metabolic process"/>
    <property type="evidence" value="ECO:0007669"/>
    <property type="project" value="InterPro"/>
</dbReference>
<proteinExistence type="inferred from homology"/>
<evidence type="ECO:0000313" key="12">
    <source>
        <dbReference type="EMBL" id="EDV36680.1"/>
    </source>
</evidence>
<dbReference type="NCBIfam" id="TIGR01697">
    <property type="entry name" value="PNPH-PUNA-XAPA"/>
    <property type="match status" value="1"/>
</dbReference>
<keyword evidence="4 12" id="KW-0328">Glycosyltransferase</keyword>
<dbReference type="PANTHER" id="PTHR11904">
    <property type="entry name" value="METHYLTHIOADENOSINE/PURINE NUCLEOSIDE PHOSPHORYLASE"/>
    <property type="match status" value="1"/>
</dbReference>
<dbReference type="GO" id="GO:0004731">
    <property type="term" value="F:purine-nucleoside phosphorylase activity"/>
    <property type="evidence" value="ECO:0007669"/>
    <property type="project" value="UniProtKB-EC"/>
</dbReference>
<dbReference type="Gene3D" id="3.40.50.1580">
    <property type="entry name" value="Nucleoside phosphorylase domain"/>
    <property type="match status" value="1"/>
</dbReference>
<evidence type="ECO:0000256" key="1">
    <source>
        <dbReference type="ARBA" id="ARBA00005058"/>
    </source>
</evidence>
<reference evidence="12 13" key="1">
    <citation type="journal article" date="2007" name="Nature">
        <title>Evolution of genes and genomes on the Drosophila phylogeny.</title>
        <authorList>
            <consortium name="Drosophila 12 Genomes Consortium"/>
            <person name="Clark A.G."/>
            <person name="Eisen M.B."/>
            <person name="Smith D.R."/>
            <person name="Bergman C.M."/>
            <person name="Oliver B."/>
            <person name="Markow T.A."/>
            <person name="Kaufman T.C."/>
            <person name="Kellis M."/>
            <person name="Gelbart W."/>
            <person name="Iyer V.N."/>
            <person name="Pollard D.A."/>
            <person name="Sackton T.B."/>
            <person name="Larracuente A.M."/>
            <person name="Singh N.D."/>
            <person name="Abad J.P."/>
            <person name="Abt D.N."/>
            <person name="Adryan B."/>
            <person name="Aguade M."/>
            <person name="Akashi H."/>
            <person name="Anderson W.W."/>
            <person name="Aquadro C.F."/>
            <person name="Ardell D.H."/>
            <person name="Arguello R."/>
            <person name="Artieri C.G."/>
            <person name="Barbash D.A."/>
            <person name="Barker D."/>
            <person name="Barsanti P."/>
            <person name="Batterham P."/>
            <person name="Batzoglou S."/>
            <person name="Begun D."/>
            <person name="Bhutkar A."/>
            <person name="Blanco E."/>
            <person name="Bosak S.A."/>
            <person name="Bradley R.K."/>
            <person name="Brand A.D."/>
            <person name="Brent M.R."/>
            <person name="Brooks A.N."/>
            <person name="Brown R.H."/>
            <person name="Butlin R.K."/>
            <person name="Caggese C."/>
            <person name="Calvi B.R."/>
            <person name="Bernardo de Carvalho A."/>
            <person name="Caspi A."/>
            <person name="Castrezana S."/>
            <person name="Celniker S.E."/>
            <person name="Chang J.L."/>
            <person name="Chapple C."/>
            <person name="Chatterji S."/>
            <person name="Chinwalla A."/>
            <person name="Civetta A."/>
            <person name="Clifton S.W."/>
            <person name="Comeron J.M."/>
            <person name="Costello J.C."/>
            <person name="Coyne J.A."/>
            <person name="Daub J."/>
            <person name="David R.G."/>
            <person name="Delcher A.L."/>
            <person name="Delehaunty K."/>
            <person name="Do C.B."/>
            <person name="Ebling H."/>
            <person name="Edwards K."/>
            <person name="Eickbush T."/>
            <person name="Evans J.D."/>
            <person name="Filipski A."/>
            <person name="Findeiss S."/>
            <person name="Freyhult E."/>
            <person name="Fulton L."/>
            <person name="Fulton R."/>
            <person name="Garcia A.C."/>
            <person name="Gardiner A."/>
            <person name="Garfield D.A."/>
            <person name="Garvin B.E."/>
            <person name="Gibson G."/>
            <person name="Gilbert D."/>
            <person name="Gnerre S."/>
            <person name="Godfrey J."/>
            <person name="Good R."/>
            <person name="Gotea V."/>
            <person name="Gravely B."/>
            <person name="Greenberg A.J."/>
            <person name="Griffiths-Jones S."/>
            <person name="Gross S."/>
            <person name="Guigo R."/>
            <person name="Gustafson E.A."/>
            <person name="Haerty W."/>
            <person name="Hahn M.W."/>
            <person name="Halligan D.L."/>
            <person name="Halpern A.L."/>
            <person name="Halter G.M."/>
            <person name="Han M.V."/>
            <person name="Heger A."/>
            <person name="Hillier L."/>
            <person name="Hinrichs A.S."/>
            <person name="Holmes I."/>
            <person name="Hoskins R.A."/>
            <person name="Hubisz M.J."/>
            <person name="Hultmark D."/>
            <person name="Huntley M.A."/>
            <person name="Jaffe D.B."/>
            <person name="Jagadeeshan S."/>
            <person name="Jeck W.R."/>
            <person name="Johnson J."/>
            <person name="Jones C.D."/>
            <person name="Jordan W.C."/>
            <person name="Karpen G.H."/>
            <person name="Kataoka E."/>
            <person name="Keightley P.D."/>
            <person name="Kheradpour P."/>
            <person name="Kirkness E.F."/>
            <person name="Koerich L.B."/>
            <person name="Kristiansen K."/>
            <person name="Kudrna D."/>
            <person name="Kulathinal R.J."/>
            <person name="Kumar S."/>
            <person name="Kwok R."/>
            <person name="Lander E."/>
            <person name="Langley C.H."/>
            <person name="Lapoint R."/>
            <person name="Lazzaro B.P."/>
            <person name="Lee S.J."/>
            <person name="Levesque L."/>
            <person name="Li R."/>
            <person name="Lin C.F."/>
            <person name="Lin M.F."/>
            <person name="Lindblad-Toh K."/>
            <person name="Llopart A."/>
            <person name="Long M."/>
            <person name="Low L."/>
            <person name="Lozovsky E."/>
            <person name="Lu J."/>
            <person name="Luo M."/>
            <person name="Machado C.A."/>
            <person name="Makalowski W."/>
            <person name="Marzo M."/>
            <person name="Matsuda M."/>
            <person name="Matzkin L."/>
            <person name="McAllister B."/>
            <person name="McBride C.S."/>
            <person name="McKernan B."/>
            <person name="McKernan K."/>
            <person name="Mendez-Lago M."/>
            <person name="Minx P."/>
            <person name="Mollenhauer M.U."/>
            <person name="Montooth K."/>
            <person name="Mount S.M."/>
            <person name="Mu X."/>
            <person name="Myers E."/>
            <person name="Negre B."/>
            <person name="Newfeld S."/>
            <person name="Nielsen R."/>
            <person name="Noor M.A."/>
            <person name="O'Grady P."/>
            <person name="Pachter L."/>
            <person name="Papaceit M."/>
            <person name="Parisi M.J."/>
            <person name="Parisi M."/>
            <person name="Parts L."/>
            <person name="Pedersen J.S."/>
            <person name="Pesole G."/>
            <person name="Phillippy A.M."/>
            <person name="Ponting C.P."/>
            <person name="Pop M."/>
            <person name="Porcelli D."/>
            <person name="Powell J.R."/>
            <person name="Prohaska S."/>
            <person name="Pruitt K."/>
            <person name="Puig M."/>
            <person name="Quesneville H."/>
            <person name="Ram K.R."/>
            <person name="Rand D."/>
            <person name="Rasmussen M.D."/>
            <person name="Reed L.K."/>
            <person name="Reenan R."/>
            <person name="Reily A."/>
            <person name="Remington K.A."/>
            <person name="Rieger T.T."/>
            <person name="Ritchie M.G."/>
            <person name="Robin C."/>
            <person name="Rogers Y.H."/>
            <person name="Rohde C."/>
            <person name="Rozas J."/>
            <person name="Rubenfield M.J."/>
            <person name="Ruiz A."/>
            <person name="Russo S."/>
            <person name="Salzberg S.L."/>
            <person name="Sanchez-Gracia A."/>
            <person name="Saranga D.J."/>
            <person name="Sato H."/>
            <person name="Schaeffer S.W."/>
            <person name="Schatz M.C."/>
            <person name="Schlenke T."/>
            <person name="Schwartz R."/>
            <person name="Segarra C."/>
            <person name="Singh R.S."/>
            <person name="Sirot L."/>
            <person name="Sirota M."/>
            <person name="Sisneros N.B."/>
            <person name="Smith C.D."/>
            <person name="Smith T.F."/>
            <person name="Spieth J."/>
            <person name="Stage D.E."/>
            <person name="Stark A."/>
            <person name="Stephan W."/>
            <person name="Strausberg R.L."/>
            <person name="Strempel S."/>
            <person name="Sturgill D."/>
            <person name="Sutton G."/>
            <person name="Sutton G.G."/>
            <person name="Tao W."/>
            <person name="Teichmann S."/>
            <person name="Tobari Y.N."/>
            <person name="Tomimura Y."/>
            <person name="Tsolas J.M."/>
            <person name="Valente V.L."/>
            <person name="Venter E."/>
            <person name="Venter J.C."/>
            <person name="Vicario S."/>
            <person name="Vieira F.G."/>
            <person name="Vilella A.J."/>
            <person name="Villasante A."/>
            <person name="Walenz B."/>
            <person name="Wang J."/>
            <person name="Wasserman M."/>
            <person name="Watts T."/>
            <person name="Wilson D."/>
            <person name="Wilson R.K."/>
            <person name="Wing R.A."/>
            <person name="Wolfner M.F."/>
            <person name="Wong A."/>
            <person name="Wong G.K."/>
            <person name="Wu C.I."/>
            <person name="Wu G."/>
            <person name="Yamamoto D."/>
            <person name="Yang H.P."/>
            <person name="Yang S.P."/>
            <person name="Yorke J.A."/>
            <person name="Yoshida K."/>
            <person name="Zdobnov E."/>
            <person name="Zhang P."/>
            <person name="Zhang Y."/>
            <person name="Zimin A.V."/>
            <person name="Baldwin J."/>
            <person name="Abdouelleil A."/>
            <person name="Abdulkadir J."/>
            <person name="Abebe A."/>
            <person name="Abera B."/>
            <person name="Abreu J."/>
            <person name="Acer S.C."/>
            <person name="Aftuck L."/>
            <person name="Alexander A."/>
            <person name="An P."/>
            <person name="Anderson E."/>
            <person name="Anderson S."/>
            <person name="Arachi H."/>
            <person name="Azer M."/>
            <person name="Bachantsang P."/>
            <person name="Barry A."/>
            <person name="Bayul T."/>
            <person name="Berlin A."/>
            <person name="Bessette D."/>
            <person name="Bloom T."/>
            <person name="Blye J."/>
            <person name="Boguslavskiy L."/>
            <person name="Bonnet C."/>
            <person name="Boukhgalter B."/>
            <person name="Bourzgui I."/>
            <person name="Brown A."/>
            <person name="Cahill P."/>
            <person name="Channer S."/>
            <person name="Cheshatsang Y."/>
            <person name="Chuda L."/>
            <person name="Citroen M."/>
            <person name="Collymore A."/>
            <person name="Cooke P."/>
            <person name="Costello M."/>
            <person name="D'Aco K."/>
            <person name="Daza R."/>
            <person name="De Haan G."/>
            <person name="DeGray S."/>
            <person name="DeMaso C."/>
            <person name="Dhargay N."/>
            <person name="Dooley K."/>
            <person name="Dooley E."/>
            <person name="Doricent M."/>
            <person name="Dorje P."/>
            <person name="Dorjee K."/>
            <person name="Dupes A."/>
            <person name="Elong R."/>
            <person name="Falk J."/>
            <person name="Farina A."/>
            <person name="Faro S."/>
            <person name="Ferguson D."/>
            <person name="Fisher S."/>
            <person name="Foley C.D."/>
            <person name="Franke A."/>
            <person name="Friedrich D."/>
            <person name="Gadbois L."/>
            <person name="Gearin G."/>
            <person name="Gearin C.R."/>
            <person name="Giannoukos G."/>
            <person name="Goode T."/>
            <person name="Graham J."/>
            <person name="Grandbois E."/>
            <person name="Grewal S."/>
            <person name="Gyaltsen K."/>
            <person name="Hafez N."/>
            <person name="Hagos B."/>
            <person name="Hall J."/>
            <person name="Henson C."/>
            <person name="Hollinger A."/>
            <person name="Honan T."/>
            <person name="Huard M.D."/>
            <person name="Hughes L."/>
            <person name="Hurhula B."/>
            <person name="Husby M.E."/>
            <person name="Kamat A."/>
            <person name="Kanga B."/>
            <person name="Kashin S."/>
            <person name="Khazanovich D."/>
            <person name="Kisner P."/>
            <person name="Lance K."/>
            <person name="Lara M."/>
            <person name="Lee W."/>
            <person name="Lennon N."/>
            <person name="Letendre F."/>
            <person name="LeVine R."/>
            <person name="Lipovsky A."/>
            <person name="Liu X."/>
            <person name="Liu J."/>
            <person name="Liu S."/>
            <person name="Lokyitsang T."/>
            <person name="Lokyitsang Y."/>
            <person name="Lubonja R."/>
            <person name="Lui A."/>
            <person name="MacDonald P."/>
            <person name="Magnisalis V."/>
            <person name="Maru K."/>
            <person name="Matthews C."/>
            <person name="McCusker W."/>
            <person name="McDonough S."/>
            <person name="Mehta T."/>
            <person name="Meldrim J."/>
            <person name="Meneus L."/>
            <person name="Mihai O."/>
            <person name="Mihalev A."/>
            <person name="Mihova T."/>
            <person name="Mittelman R."/>
            <person name="Mlenga V."/>
            <person name="Montmayeur A."/>
            <person name="Mulrain L."/>
            <person name="Navidi A."/>
            <person name="Naylor J."/>
            <person name="Negash T."/>
            <person name="Nguyen T."/>
            <person name="Nguyen N."/>
            <person name="Nicol R."/>
            <person name="Norbu C."/>
            <person name="Norbu N."/>
            <person name="Novod N."/>
            <person name="O'Neill B."/>
            <person name="Osman S."/>
            <person name="Markiewicz E."/>
            <person name="Oyono O.L."/>
            <person name="Patti C."/>
            <person name="Phunkhang P."/>
            <person name="Pierre F."/>
            <person name="Priest M."/>
            <person name="Raghuraman S."/>
            <person name="Rege F."/>
            <person name="Reyes R."/>
            <person name="Rise C."/>
            <person name="Rogov P."/>
            <person name="Ross K."/>
            <person name="Ryan E."/>
            <person name="Settipalli S."/>
            <person name="Shea T."/>
            <person name="Sherpa N."/>
            <person name="Shi L."/>
            <person name="Shih D."/>
            <person name="Sparrow T."/>
            <person name="Spaulding J."/>
            <person name="Stalker J."/>
            <person name="Stange-Thomann N."/>
            <person name="Stavropoulos S."/>
            <person name="Stone C."/>
            <person name="Strader C."/>
            <person name="Tesfaye S."/>
            <person name="Thomson T."/>
            <person name="Thoulutsang Y."/>
            <person name="Thoulutsang D."/>
            <person name="Topham K."/>
            <person name="Topping I."/>
            <person name="Tsamla T."/>
            <person name="Vassiliev H."/>
            <person name="Vo A."/>
            <person name="Wangchuk T."/>
            <person name="Wangdi T."/>
            <person name="Weiand M."/>
            <person name="Wilkinson J."/>
            <person name="Wilson A."/>
            <person name="Yadav S."/>
            <person name="Young G."/>
            <person name="Yu Q."/>
            <person name="Zembek L."/>
            <person name="Zhong D."/>
            <person name="Zimmer A."/>
            <person name="Zwirko Z."/>
            <person name="Jaffe D.B."/>
            <person name="Alvarez P."/>
            <person name="Brockman W."/>
            <person name="Butler J."/>
            <person name="Chin C."/>
            <person name="Gnerre S."/>
            <person name="Grabherr M."/>
            <person name="Kleber M."/>
            <person name="Mauceli E."/>
            <person name="MacCallum I."/>
        </authorList>
    </citation>
    <scope>NUCLEOTIDE SEQUENCE [LARGE SCALE GENOMIC DNA]</scope>
    <source>
        <strain evidence="13">Tucson 14024-0371.13</strain>
    </source>
</reference>
<comment type="catalytic activity">
    <reaction evidence="7">
        <text>2'-deoxyguanosine + phosphate = 2-deoxy-alpha-D-ribose 1-phosphate + guanine</text>
        <dbReference type="Rhea" id="RHEA:27738"/>
        <dbReference type="ChEBI" id="CHEBI:16235"/>
        <dbReference type="ChEBI" id="CHEBI:17172"/>
        <dbReference type="ChEBI" id="CHEBI:43474"/>
        <dbReference type="ChEBI" id="CHEBI:57259"/>
        <dbReference type="EC" id="2.4.2.1"/>
    </reaction>
</comment>
<dbReference type="STRING" id="7217.B3MFJ5"/>
<dbReference type="InterPro" id="IPR011268">
    <property type="entry name" value="Purine_phosphorylase"/>
</dbReference>
<dbReference type="InParanoid" id="B3MFJ5"/>
<dbReference type="OrthoDB" id="10261782at2759"/>
<evidence type="ECO:0000256" key="9">
    <source>
        <dbReference type="ARBA" id="ARBA00023970"/>
    </source>
</evidence>
<comment type="similarity">
    <text evidence="2">Belongs to the PNP/MTAP phosphorylase family.</text>
</comment>
<dbReference type="SMR" id="B3MFJ5"/>
<dbReference type="GeneID" id="6494687"/>
<evidence type="ECO:0000256" key="3">
    <source>
        <dbReference type="ARBA" id="ARBA00011886"/>
    </source>
</evidence>
<dbReference type="InterPro" id="IPR000845">
    <property type="entry name" value="Nucleoside_phosphorylase_d"/>
</dbReference>
<sequence length="337" mass="37475">MCNIDCCTGKSPIAKRLAARRLLEIEEEERQKPQIVMATPQSLLYHYDIVEMMAAYIVSVSEMRPKYGIISGTLLAPITSLIEDPIEIPFENIPHFPLSHLEDCKFLVGYVMGAPVIAMADRFHQYEGYSLATCSLPVRVMQLCGIKTIMLTCCCLATHPKYDAGDIMLIKDHINFMGMMNMSPMQGPCDPRFGARFFPMVNAYNPDLIKSALEIGKTLGLQKHLYSGVFAFCGGPYRIAPAEEELLRRLGADVIGTSLVPEVLAAHHAGIRIFAFAFVTVVAHSKPQEEFEDPRMAAKVAIESVEVTPQKRQACTDLIGRLIYHMHHGNVDSDSPK</sequence>
<dbReference type="SUPFAM" id="SSF53167">
    <property type="entry name" value="Purine and uridine phosphorylases"/>
    <property type="match status" value="1"/>
</dbReference>
<keyword evidence="13" id="KW-1185">Reference proteome</keyword>
<dbReference type="Pfam" id="PF01048">
    <property type="entry name" value="PNP_UDP_1"/>
    <property type="match status" value="1"/>
</dbReference>
<dbReference type="OMA" id="KYGLICG"/>
<dbReference type="UniPathway" id="UPA00606"/>
<dbReference type="KEGG" id="dan:6494687"/>
<gene>
    <name evidence="12" type="primary">Dana\GF11825</name>
    <name evidence="12" type="synonym">dana_GLEANR_11850</name>
    <name evidence="12" type="ORF">GF11825</name>
</gene>
<evidence type="ECO:0000313" key="13">
    <source>
        <dbReference type="Proteomes" id="UP000007801"/>
    </source>
</evidence>
<dbReference type="HOGENOM" id="CLU_054456_1_2_1"/>
<comment type="catalytic activity">
    <reaction evidence="6">
        <text>inosine + phosphate = alpha-D-ribose 1-phosphate + hypoxanthine</text>
        <dbReference type="Rhea" id="RHEA:27646"/>
        <dbReference type="ChEBI" id="CHEBI:17368"/>
        <dbReference type="ChEBI" id="CHEBI:17596"/>
        <dbReference type="ChEBI" id="CHEBI:43474"/>
        <dbReference type="ChEBI" id="CHEBI:57720"/>
        <dbReference type="EC" id="2.4.2.1"/>
    </reaction>
</comment>
<evidence type="ECO:0000256" key="4">
    <source>
        <dbReference type="ARBA" id="ARBA00022676"/>
    </source>
</evidence>
<feature type="domain" description="Nucleoside phosphorylase" evidence="11">
    <location>
        <begin position="67"/>
        <end position="291"/>
    </location>
</feature>
<dbReference type="PhylomeDB" id="B3MFJ5"/>
<evidence type="ECO:0000259" key="11">
    <source>
        <dbReference type="Pfam" id="PF01048"/>
    </source>
</evidence>
<protein>
    <recommendedName>
        <fullName evidence="3">purine-nucleoside phosphorylase</fullName>
        <ecNumber evidence="3">2.4.2.1</ecNumber>
    </recommendedName>
    <alternativeName>
        <fullName evidence="10">Inosine-guanosine phosphorylase</fullName>
    </alternativeName>
</protein>
<dbReference type="PANTHER" id="PTHR11904:SF9">
    <property type="entry name" value="PURINE NUCLEOSIDE PHOSPHORYLASE-RELATED"/>
    <property type="match status" value="1"/>
</dbReference>
<evidence type="ECO:0000256" key="2">
    <source>
        <dbReference type="ARBA" id="ARBA00006751"/>
    </source>
</evidence>
<accession>B3MFJ5</accession>
<dbReference type="GO" id="GO:0047975">
    <property type="term" value="F:guanosine phosphorylase activity"/>
    <property type="evidence" value="ECO:0007669"/>
    <property type="project" value="RHEA"/>
</dbReference>
<dbReference type="AlphaFoldDB" id="B3MFJ5"/>